<comment type="similarity">
    <text evidence="2 6">Belongs to the zinc-containing alcohol dehydrogenase family.</text>
</comment>
<dbReference type="Pfam" id="PF08240">
    <property type="entry name" value="ADH_N"/>
    <property type="match status" value="1"/>
</dbReference>
<evidence type="ECO:0000313" key="9">
    <source>
        <dbReference type="Proteomes" id="UP000754644"/>
    </source>
</evidence>
<comment type="caution">
    <text evidence="8">The sequence shown here is derived from an EMBL/GenBank/DDBJ whole genome shotgun (WGS) entry which is preliminary data.</text>
</comment>
<dbReference type="GO" id="GO:0008270">
    <property type="term" value="F:zinc ion binding"/>
    <property type="evidence" value="ECO:0007669"/>
    <property type="project" value="InterPro"/>
</dbReference>
<evidence type="ECO:0000256" key="1">
    <source>
        <dbReference type="ARBA" id="ARBA00001947"/>
    </source>
</evidence>
<dbReference type="Gene3D" id="3.90.180.10">
    <property type="entry name" value="Medium-chain alcohol dehydrogenases, catalytic domain"/>
    <property type="match status" value="1"/>
</dbReference>
<dbReference type="InterPro" id="IPR002328">
    <property type="entry name" value="ADH_Zn_CS"/>
</dbReference>
<dbReference type="GO" id="GO:0016616">
    <property type="term" value="F:oxidoreductase activity, acting on the CH-OH group of donors, NAD or NADP as acceptor"/>
    <property type="evidence" value="ECO:0007669"/>
    <property type="project" value="UniProtKB-ARBA"/>
</dbReference>
<evidence type="ECO:0000259" key="7">
    <source>
        <dbReference type="SMART" id="SM00829"/>
    </source>
</evidence>
<dbReference type="SMART" id="SM00829">
    <property type="entry name" value="PKS_ER"/>
    <property type="match status" value="1"/>
</dbReference>
<feature type="domain" description="Enoyl reductase (ER)" evidence="7">
    <location>
        <begin position="15"/>
        <end position="362"/>
    </location>
</feature>
<gene>
    <name evidence="8" type="ORF">HQ497_09905</name>
</gene>
<keyword evidence="3 6" id="KW-0479">Metal-binding</keyword>
<dbReference type="FunFam" id="3.40.50.720:FF:000003">
    <property type="entry name" value="S-(hydroxymethyl)glutathione dehydrogenase"/>
    <property type="match status" value="1"/>
</dbReference>
<sequence length="364" mass="38224">MPTPARVVVLPQQPGPLQIVTLDLPDPGPYQVVVKQYASGVCHSQLHQMHNPRANPIVLGHESTGIVLQVGSAVEHVAAGDMVMVTWVPRNANGTDRAPESATLALPDGSVARSQNVFTWADTTIADEQYVVKVANDTKRDVTAIIGCAVMTGAGAVENTAGVKAGESVVIFGVGGVGLSAVVAAKAVGANPIIAVDLDDTKLAFARQFGATHTINAGQGDPIQQIKALTTNPSKRNFMGMPVSGADYAFDCIGLKQTMEQIVPAVRDGTFGARTGGTAVLVGVPQTPVQLNAVDMLINEKKFVGSIGGSCSPDRDFPKYLEWYANGQLDLDAMVTERFSLDQINEAAHALETGKISGRAILEF</sequence>
<accession>A0A972W0E1</accession>
<dbReference type="InterPro" id="IPR013149">
    <property type="entry name" value="ADH-like_C"/>
</dbReference>
<dbReference type="SUPFAM" id="SSF50129">
    <property type="entry name" value="GroES-like"/>
    <property type="match status" value="2"/>
</dbReference>
<evidence type="ECO:0000256" key="3">
    <source>
        <dbReference type="ARBA" id="ARBA00022723"/>
    </source>
</evidence>
<dbReference type="PANTHER" id="PTHR43350:SF21">
    <property type="entry name" value="S-NITROSOMYCOTHIOL REDUCTASE MSCR"/>
    <property type="match status" value="1"/>
</dbReference>
<evidence type="ECO:0000313" key="8">
    <source>
        <dbReference type="EMBL" id="NQV65665.1"/>
    </source>
</evidence>
<dbReference type="PROSITE" id="PS00059">
    <property type="entry name" value="ADH_ZINC"/>
    <property type="match status" value="1"/>
</dbReference>
<protein>
    <submittedName>
        <fullName evidence="8">Zinc-binding dehydrogenase</fullName>
    </submittedName>
</protein>
<keyword evidence="4 6" id="KW-0862">Zinc</keyword>
<dbReference type="InterPro" id="IPR020843">
    <property type="entry name" value="ER"/>
</dbReference>
<keyword evidence="5" id="KW-0560">Oxidoreductase</keyword>
<dbReference type="Proteomes" id="UP000754644">
    <property type="component" value="Unassembled WGS sequence"/>
</dbReference>
<proteinExistence type="inferred from homology"/>
<evidence type="ECO:0000256" key="6">
    <source>
        <dbReference type="RuleBase" id="RU361277"/>
    </source>
</evidence>
<evidence type="ECO:0000256" key="5">
    <source>
        <dbReference type="ARBA" id="ARBA00023002"/>
    </source>
</evidence>
<dbReference type="InterPro" id="IPR011032">
    <property type="entry name" value="GroES-like_sf"/>
</dbReference>
<reference evidence="8" key="1">
    <citation type="submission" date="2020-05" db="EMBL/GenBank/DDBJ databases">
        <title>Sulfur intermediates as new biogeochemical hubs in an aquatic model microbial ecosystem.</title>
        <authorList>
            <person name="Vigneron A."/>
        </authorList>
    </citation>
    <scope>NUCLEOTIDE SEQUENCE</scope>
    <source>
        <strain evidence="8">Bin.250</strain>
    </source>
</reference>
<dbReference type="InterPro" id="IPR013154">
    <property type="entry name" value="ADH-like_N"/>
</dbReference>
<dbReference type="SUPFAM" id="SSF51735">
    <property type="entry name" value="NAD(P)-binding Rossmann-fold domains"/>
    <property type="match status" value="1"/>
</dbReference>
<dbReference type="InterPro" id="IPR036291">
    <property type="entry name" value="NAD(P)-bd_dom_sf"/>
</dbReference>
<dbReference type="PANTHER" id="PTHR43350">
    <property type="entry name" value="NAD-DEPENDENT ALCOHOL DEHYDROGENASE"/>
    <property type="match status" value="1"/>
</dbReference>
<dbReference type="AlphaFoldDB" id="A0A972W0E1"/>
<evidence type="ECO:0000256" key="4">
    <source>
        <dbReference type="ARBA" id="ARBA00022833"/>
    </source>
</evidence>
<organism evidence="8 9">
    <name type="scientific">SAR86 cluster bacterium</name>
    <dbReference type="NCBI Taxonomy" id="2030880"/>
    <lineage>
        <taxon>Bacteria</taxon>
        <taxon>Pseudomonadati</taxon>
        <taxon>Pseudomonadota</taxon>
        <taxon>Gammaproteobacteria</taxon>
        <taxon>SAR86 cluster</taxon>
    </lineage>
</organism>
<dbReference type="Gene3D" id="3.40.50.720">
    <property type="entry name" value="NAD(P)-binding Rossmann-like Domain"/>
    <property type="match status" value="1"/>
</dbReference>
<dbReference type="Pfam" id="PF00107">
    <property type="entry name" value="ADH_zinc_N"/>
    <property type="match status" value="1"/>
</dbReference>
<dbReference type="EMBL" id="JABMOJ010000368">
    <property type="protein sequence ID" value="NQV65665.1"/>
    <property type="molecule type" value="Genomic_DNA"/>
</dbReference>
<comment type="cofactor">
    <cofactor evidence="1 6">
        <name>Zn(2+)</name>
        <dbReference type="ChEBI" id="CHEBI:29105"/>
    </cofactor>
</comment>
<name>A0A972W0E1_9GAMM</name>
<evidence type="ECO:0000256" key="2">
    <source>
        <dbReference type="ARBA" id="ARBA00008072"/>
    </source>
</evidence>